<gene>
    <name evidence="2" type="ORF">FHU37_003208</name>
</gene>
<sequence length="123" mass="14126">MTSAVAAFRARVARADAAYRRTRPRTRRTAVTTGRFPADDKQALMTRETTLYAPAERLTIDLNGHHDMQLLNEALARAQMEDRLREAEEQRRARRLVRARRLARKAEAASLRARRAMALSILR</sequence>
<keyword evidence="1" id="KW-0175">Coiled coil</keyword>
<name>A0A852ZWD2_9ACTN</name>
<dbReference type="AlphaFoldDB" id="A0A852ZWD2"/>
<protein>
    <submittedName>
        <fullName evidence="2">Uncharacterized protein</fullName>
    </submittedName>
</protein>
<dbReference type="Proteomes" id="UP000567795">
    <property type="component" value="Unassembled WGS sequence"/>
</dbReference>
<organism evidence="2 3">
    <name type="scientific">Allostreptomyces psammosilenae</name>
    <dbReference type="NCBI Taxonomy" id="1892865"/>
    <lineage>
        <taxon>Bacteria</taxon>
        <taxon>Bacillati</taxon>
        <taxon>Actinomycetota</taxon>
        <taxon>Actinomycetes</taxon>
        <taxon>Kitasatosporales</taxon>
        <taxon>Streptomycetaceae</taxon>
        <taxon>Allostreptomyces</taxon>
    </lineage>
</organism>
<dbReference type="RefSeq" id="WP_179814881.1">
    <property type="nucleotide sequence ID" value="NZ_JACBZD010000001.1"/>
</dbReference>
<evidence type="ECO:0000313" key="2">
    <source>
        <dbReference type="EMBL" id="NYI06265.1"/>
    </source>
</evidence>
<keyword evidence="3" id="KW-1185">Reference proteome</keyword>
<feature type="coiled-coil region" evidence="1">
    <location>
        <begin position="70"/>
        <end position="97"/>
    </location>
</feature>
<reference evidence="2 3" key="1">
    <citation type="submission" date="2020-07" db="EMBL/GenBank/DDBJ databases">
        <title>Sequencing the genomes of 1000 actinobacteria strains.</title>
        <authorList>
            <person name="Klenk H.-P."/>
        </authorList>
    </citation>
    <scope>NUCLEOTIDE SEQUENCE [LARGE SCALE GENOMIC DNA]</scope>
    <source>
        <strain evidence="2 3">DSM 42178</strain>
    </source>
</reference>
<proteinExistence type="predicted"/>
<comment type="caution">
    <text evidence="2">The sequence shown here is derived from an EMBL/GenBank/DDBJ whole genome shotgun (WGS) entry which is preliminary data.</text>
</comment>
<dbReference type="EMBL" id="JACBZD010000001">
    <property type="protein sequence ID" value="NYI06265.1"/>
    <property type="molecule type" value="Genomic_DNA"/>
</dbReference>
<accession>A0A852ZWD2</accession>
<evidence type="ECO:0000256" key="1">
    <source>
        <dbReference type="SAM" id="Coils"/>
    </source>
</evidence>
<evidence type="ECO:0000313" key="3">
    <source>
        <dbReference type="Proteomes" id="UP000567795"/>
    </source>
</evidence>